<dbReference type="InterPro" id="IPR056511">
    <property type="entry name" value="IDM1_C"/>
</dbReference>
<dbReference type="PANTHER" id="PTHR46309">
    <property type="entry name" value="PHD FINGER PROTEIN 12"/>
    <property type="match status" value="1"/>
</dbReference>
<dbReference type="AlphaFoldDB" id="M1CY97"/>
<keyword evidence="4" id="KW-1185">Reference proteome</keyword>
<dbReference type="PaxDb" id="4113-PGSC0003DMT400077349"/>
<feature type="compositionally biased region" description="Polar residues" evidence="1">
    <location>
        <begin position="187"/>
        <end position="201"/>
    </location>
</feature>
<dbReference type="GO" id="GO:0003714">
    <property type="term" value="F:transcription corepressor activity"/>
    <property type="evidence" value="ECO:0007669"/>
    <property type="project" value="InterPro"/>
</dbReference>
<name>M1CY97_SOLTU</name>
<dbReference type="InParanoid" id="M1CY97"/>
<proteinExistence type="predicted"/>
<dbReference type="Proteomes" id="UP000011115">
    <property type="component" value="Unassembled WGS sequence"/>
</dbReference>
<dbReference type="HOGENOM" id="CLU_596429_0_0_1"/>
<dbReference type="OMA" id="SATCENT"/>
<feature type="region of interest" description="Disordered" evidence="1">
    <location>
        <begin position="347"/>
        <end position="370"/>
    </location>
</feature>
<organism evidence="3 4">
    <name type="scientific">Solanum tuberosum</name>
    <name type="common">Potato</name>
    <dbReference type="NCBI Taxonomy" id="4113"/>
    <lineage>
        <taxon>Eukaryota</taxon>
        <taxon>Viridiplantae</taxon>
        <taxon>Streptophyta</taxon>
        <taxon>Embryophyta</taxon>
        <taxon>Tracheophyta</taxon>
        <taxon>Spermatophyta</taxon>
        <taxon>Magnoliopsida</taxon>
        <taxon>eudicotyledons</taxon>
        <taxon>Gunneridae</taxon>
        <taxon>Pentapetalae</taxon>
        <taxon>asterids</taxon>
        <taxon>lamiids</taxon>
        <taxon>Solanales</taxon>
        <taxon>Solanaceae</taxon>
        <taxon>Solanoideae</taxon>
        <taxon>Solaneae</taxon>
        <taxon>Solanum</taxon>
    </lineage>
</organism>
<dbReference type="EnsemblPlants" id="PGSC0003DMT400077349">
    <property type="protein sequence ID" value="PGSC0003DMT400077349"/>
    <property type="gene ID" value="PGSC0003DMG400030086"/>
</dbReference>
<protein>
    <submittedName>
        <fullName evidence="3">DNA binding protein</fullName>
    </submittedName>
</protein>
<feature type="compositionally biased region" description="Polar residues" evidence="1">
    <location>
        <begin position="358"/>
        <end position="369"/>
    </location>
</feature>
<reference evidence="3" key="2">
    <citation type="submission" date="2015-06" db="UniProtKB">
        <authorList>
            <consortium name="EnsemblPlants"/>
        </authorList>
    </citation>
    <scope>IDENTIFICATION</scope>
    <source>
        <strain evidence="3">DM1-3 516 R44</strain>
    </source>
</reference>
<feature type="region of interest" description="Disordered" evidence="1">
    <location>
        <begin position="135"/>
        <end position="154"/>
    </location>
</feature>
<dbReference type="PANTHER" id="PTHR46309:SF1">
    <property type="entry name" value="PHD FINGER PROTEIN 12"/>
    <property type="match status" value="1"/>
</dbReference>
<feature type="domain" description="Increased DNA methylation 1 C-terminal" evidence="2">
    <location>
        <begin position="1"/>
        <end position="80"/>
    </location>
</feature>
<reference evidence="4" key="1">
    <citation type="journal article" date="2011" name="Nature">
        <title>Genome sequence and analysis of the tuber crop potato.</title>
        <authorList>
            <consortium name="The Potato Genome Sequencing Consortium"/>
        </authorList>
    </citation>
    <scope>NUCLEOTIDE SEQUENCE [LARGE SCALE GENOMIC DNA]</scope>
    <source>
        <strain evidence="4">cv. DM1-3 516 R44</strain>
    </source>
</reference>
<dbReference type="Pfam" id="PF23209">
    <property type="entry name" value="IDM1_C"/>
    <property type="match status" value="1"/>
</dbReference>
<evidence type="ECO:0000256" key="1">
    <source>
        <dbReference type="SAM" id="MobiDB-lite"/>
    </source>
</evidence>
<dbReference type="Gramene" id="PGSC0003DMT400077349">
    <property type="protein sequence ID" value="PGSC0003DMT400077349"/>
    <property type="gene ID" value="PGSC0003DMG400030086"/>
</dbReference>
<dbReference type="eggNOG" id="ENOG502QV7S">
    <property type="taxonomic scope" value="Eukaryota"/>
</dbReference>
<sequence>MPYIGTRNIYRRQGMCRRLLSAIETVLSTLKVQKLIIPAISEHMHTWTIVFGFNPLEESQRLEMKSINMLVFPGTDMLQKRLLNGETLEAGINAGDSKHSVPRLPALVEKADKDSDSPTKCDGNLHDHACIEKVDDGVGASDSPSTPVDISDSALVRTESADCGSDIQISTKEATSVQCNMEKKLPESTTKSRPSSPSGASIGNADSGDVSLGPSTEVDDQSSEPVHQKLCISLDEASASNIEVEKQNEEVSDNISIDANGKGLSADTKASCFKEPAAPSAEEETDKTKVSVCVSATCENTKPSIDVLSDSTQPSTPGVQNGQNVALKQTSDIKRLDDGDVSLEEGNLDASPIGDGVNDNNGAEVSSSKPAIDSLVETSLNAAPENNMDCQLSLCPGSQACGLNPSDGCSEAKVSLDEKIVHSDPGRAETHEVTVAGSCSGTVDSSADVSAELAAEEKI</sequence>
<evidence type="ECO:0000313" key="3">
    <source>
        <dbReference type="EnsemblPlants" id="PGSC0003DMT400077349"/>
    </source>
</evidence>
<evidence type="ECO:0000313" key="4">
    <source>
        <dbReference type="Proteomes" id="UP000011115"/>
    </source>
</evidence>
<accession>M1CY97</accession>
<feature type="region of interest" description="Disordered" evidence="1">
    <location>
        <begin position="174"/>
        <end position="226"/>
    </location>
</feature>
<evidence type="ECO:0000259" key="2">
    <source>
        <dbReference type="Pfam" id="PF23209"/>
    </source>
</evidence>
<dbReference type="InterPro" id="IPR042163">
    <property type="entry name" value="PHF12"/>
</dbReference>